<protein>
    <recommendedName>
        <fullName evidence="11">Receptor activity-modifying protein 1</fullName>
    </recommendedName>
</protein>
<dbReference type="AlphaFoldDB" id="A0AAY4AE62"/>
<keyword evidence="17" id="KW-1185">Reference proteome</keyword>
<evidence type="ECO:0000256" key="7">
    <source>
        <dbReference type="ARBA" id="ARBA00022989"/>
    </source>
</evidence>
<keyword evidence="3" id="KW-0813">Transport</keyword>
<feature type="chain" id="PRO_5044211736" description="Receptor activity-modifying protein 1" evidence="15">
    <location>
        <begin position="19"/>
        <end position="142"/>
    </location>
</feature>
<feature type="signal peptide" evidence="15">
    <location>
        <begin position="1"/>
        <end position="18"/>
    </location>
</feature>
<dbReference type="Pfam" id="PF04901">
    <property type="entry name" value="RAMP"/>
    <property type="match status" value="1"/>
</dbReference>
<evidence type="ECO:0000256" key="3">
    <source>
        <dbReference type="ARBA" id="ARBA00022448"/>
    </source>
</evidence>
<evidence type="ECO:0000256" key="5">
    <source>
        <dbReference type="ARBA" id="ARBA00022692"/>
    </source>
</evidence>
<dbReference type="GO" id="GO:0015026">
    <property type="term" value="F:coreceptor activity"/>
    <property type="evidence" value="ECO:0007669"/>
    <property type="project" value="InterPro"/>
</dbReference>
<keyword evidence="9" id="KW-1015">Disulfide bond</keyword>
<reference evidence="16" key="2">
    <citation type="submission" date="2025-08" db="UniProtKB">
        <authorList>
            <consortium name="Ensembl"/>
        </authorList>
    </citation>
    <scope>IDENTIFICATION</scope>
</reference>
<dbReference type="GO" id="GO:0008277">
    <property type="term" value="P:regulation of G protein-coupled receptor signaling pathway"/>
    <property type="evidence" value="ECO:0007669"/>
    <property type="project" value="InterPro"/>
</dbReference>
<evidence type="ECO:0000313" key="16">
    <source>
        <dbReference type="Ensembl" id="ENSDCDP00010007303.1"/>
    </source>
</evidence>
<dbReference type="GO" id="GO:0005886">
    <property type="term" value="C:plasma membrane"/>
    <property type="evidence" value="ECO:0007669"/>
    <property type="project" value="UniProtKB-SubCell"/>
</dbReference>
<dbReference type="PANTHER" id="PTHR14076">
    <property type="entry name" value="RECEPTOR ACTIVITY MODIFYING PROTEIN RAMP"/>
    <property type="match status" value="1"/>
</dbReference>
<evidence type="ECO:0000256" key="11">
    <source>
        <dbReference type="ARBA" id="ARBA00041071"/>
    </source>
</evidence>
<dbReference type="GO" id="GO:0006886">
    <property type="term" value="P:intracellular protein transport"/>
    <property type="evidence" value="ECO:0007669"/>
    <property type="project" value="InterPro"/>
</dbReference>
<sequence>MGPRFALLLLLTAQRIVAATSCHRSYEEFIGELCLAKFSLDMQAVDQGLWCSWEDTLEPYGSLTNCTYQVALKLGCFWPNQMVDAVFIGIHRSYFQDCALTGRRPHDPPNRILGPFIAGPVVVTLLVTAVVVWRSKRGQGIV</sequence>
<dbReference type="GO" id="GO:0007186">
    <property type="term" value="P:G protein-coupled receptor signaling pathway"/>
    <property type="evidence" value="ECO:0007669"/>
    <property type="project" value="TreeGrafter"/>
</dbReference>
<dbReference type="GO" id="GO:0032870">
    <property type="term" value="P:cellular response to hormone stimulus"/>
    <property type="evidence" value="ECO:0007669"/>
    <property type="project" value="TreeGrafter"/>
</dbReference>
<dbReference type="GO" id="GO:0072659">
    <property type="term" value="P:protein localization to plasma membrane"/>
    <property type="evidence" value="ECO:0007669"/>
    <property type="project" value="TreeGrafter"/>
</dbReference>
<accession>A0AAY4AE62</accession>
<keyword evidence="10" id="KW-0675">Receptor</keyword>
<dbReference type="GO" id="GO:0031623">
    <property type="term" value="P:receptor internalization"/>
    <property type="evidence" value="ECO:0007669"/>
    <property type="project" value="TreeGrafter"/>
</dbReference>
<keyword evidence="4" id="KW-1003">Cell membrane</keyword>
<evidence type="ECO:0000256" key="2">
    <source>
        <dbReference type="ARBA" id="ARBA00007087"/>
    </source>
</evidence>
<comment type="subcellular location">
    <subcellularLocation>
        <location evidence="1">Cell membrane</location>
        <topology evidence="1">Single-pass type I membrane protein</topology>
    </subcellularLocation>
</comment>
<comment type="similarity">
    <text evidence="2">Belongs to the RAMP family.</text>
</comment>
<evidence type="ECO:0000256" key="6">
    <source>
        <dbReference type="ARBA" id="ARBA00022729"/>
    </source>
</evidence>
<evidence type="ECO:0000256" key="1">
    <source>
        <dbReference type="ARBA" id="ARBA00004251"/>
    </source>
</evidence>
<comment type="subunit">
    <text evidence="13">Heterodimer of CALCRL and RAMP1; the interaction induces allosteric modulation of CALCRL function and CGRP1/CALCA and CGRP2/CALCB ligand specificity. Heterodimer of CALCR and RAMP1; interaction forms the AMYR1 receptor complex for amylin/IAPP and CGRP1/CALCA ligands.</text>
</comment>
<reference evidence="16" key="3">
    <citation type="submission" date="2025-09" db="UniProtKB">
        <authorList>
            <consortium name="Ensembl"/>
        </authorList>
    </citation>
    <scope>IDENTIFICATION</scope>
</reference>
<evidence type="ECO:0000256" key="9">
    <source>
        <dbReference type="ARBA" id="ARBA00023157"/>
    </source>
</evidence>
<evidence type="ECO:0000256" key="8">
    <source>
        <dbReference type="ARBA" id="ARBA00023136"/>
    </source>
</evidence>
<dbReference type="InterPro" id="IPR006985">
    <property type="entry name" value="RAMP"/>
</dbReference>
<dbReference type="Gene3D" id="1.10.150.510">
    <property type="entry name" value="Receptor activity modifying family"/>
    <property type="match status" value="1"/>
</dbReference>
<dbReference type="Ensembl" id="ENSDCDT00010007601.1">
    <property type="protein sequence ID" value="ENSDCDP00010007303.1"/>
    <property type="gene ID" value="ENSDCDG00010003200.1"/>
</dbReference>
<evidence type="ECO:0000256" key="13">
    <source>
        <dbReference type="ARBA" id="ARBA00049674"/>
    </source>
</evidence>
<keyword evidence="6 15" id="KW-0732">Signal</keyword>
<dbReference type="Proteomes" id="UP000694580">
    <property type="component" value="Chromosome 5"/>
</dbReference>
<dbReference type="GO" id="GO:0043235">
    <property type="term" value="C:receptor complex"/>
    <property type="evidence" value="ECO:0007669"/>
    <property type="project" value="TreeGrafter"/>
</dbReference>
<feature type="transmembrane region" description="Helical" evidence="14">
    <location>
        <begin position="112"/>
        <end position="133"/>
    </location>
</feature>
<evidence type="ECO:0000256" key="14">
    <source>
        <dbReference type="SAM" id="Phobius"/>
    </source>
</evidence>
<name>A0AAY4AE62_9TELE</name>
<keyword evidence="8 14" id="KW-0472">Membrane</keyword>
<gene>
    <name evidence="16" type="primary">RAMP1</name>
</gene>
<keyword evidence="5 14" id="KW-0812">Transmembrane</keyword>
<dbReference type="PANTHER" id="PTHR14076:SF3">
    <property type="entry name" value="RECEPTOR ACTIVITY-MODIFYING PROTEIN 1"/>
    <property type="match status" value="1"/>
</dbReference>
<dbReference type="GO" id="GO:0009986">
    <property type="term" value="C:cell surface"/>
    <property type="evidence" value="ECO:0007669"/>
    <property type="project" value="TreeGrafter"/>
</dbReference>
<organism evidence="16 17">
    <name type="scientific">Denticeps clupeoides</name>
    <name type="common">denticle herring</name>
    <dbReference type="NCBI Taxonomy" id="299321"/>
    <lineage>
        <taxon>Eukaryota</taxon>
        <taxon>Metazoa</taxon>
        <taxon>Chordata</taxon>
        <taxon>Craniata</taxon>
        <taxon>Vertebrata</taxon>
        <taxon>Euteleostomi</taxon>
        <taxon>Actinopterygii</taxon>
        <taxon>Neopterygii</taxon>
        <taxon>Teleostei</taxon>
        <taxon>Clupei</taxon>
        <taxon>Clupeiformes</taxon>
        <taxon>Denticipitoidei</taxon>
        <taxon>Denticipitidae</taxon>
        <taxon>Denticeps</taxon>
    </lineage>
</organism>
<evidence type="ECO:0000256" key="15">
    <source>
        <dbReference type="SAM" id="SignalP"/>
    </source>
</evidence>
<keyword evidence="7 14" id="KW-1133">Transmembrane helix</keyword>
<proteinExistence type="inferred from homology"/>
<dbReference type="InterPro" id="IPR038126">
    <property type="entry name" value="RAMP_sf"/>
</dbReference>
<evidence type="ECO:0000256" key="10">
    <source>
        <dbReference type="ARBA" id="ARBA00023170"/>
    </source>
</evidence>
<comment type="function">
    <text evidence="12">Accessory protein that interacts with and modulates the function of G-protein coupled receptors including calcitonin gene-related peptide type 1 receptor (CALCRL) and calcitonin receptor (CALCR). Required for the transport of CALCRL to the plasma membrane. Together with CALCRL, form the receptor complex for the calcitonin gene-related peptides CGRP1/CALCA and CGRP2/CALCB. Together with CALCR, form the AMYR1 receptor complex for amylin/IAPP and CGRP1/CALCA.</text>
</comment>
<dbReference type="GeneTree" id="ENSGT00940000159224"/>
<evidence type="ECO:0000256" key="12">
    <source>
        <dbReference type="ARBA" id="ARBA00049570"/>
    </source>
</evidence>
<evidence type="ECO:0000313" key="17">
    <source>
        <dbReference type="Proteomes" id="UP000694580"/>
    </source>
</evidence>
<evidence type="ECO:0000256" key="4">
    <source>
        <dbReference type="ARBA" id="ARBA00022475"/>
    </source>
</evidence>
<dbReference type="GO" id="GO:0006816">
    <property type="term" value="P:calcium ion transport"/>
    <property type="evidence" value="ECO:0007669"/>
    <property type="project" value="TreeGrafter"/>
</dbReference>
<reference evidence="16 17" key="1">
    <citation type="submission" date="2020-06" db="EMBL/GenBank/DDBJ databases">
        <authorList>
            <consortium name="Wellcome Sanger Institute Data Sharing"/>
        </authorList>
    </citation>
    <scope>NUCLEOTIDE SEQUENCE [LARGE SCALE GENOMIC DNA]</scope>
</reference>